<dbReference type="EMBL" id="JACHMB010000001">
    <property type="protein sequence ID" value="MBB5777082.1"/>
    <property type="molecule type" value="Genomic_DNA"/>
</dbReference>
<evidence type="ECO:0000256" key="1">
    <source>
        <dbReference type="SAM" id="MobiDB-lite"/>
    </source>
</evidence>
<dbReference type="CDD" id="cd02440">
    <property type="entry name" value="AdoMet_MTases"/>
    <property type="match status" value="1"/>
</dbReference>
<dbReference type="GO" id="GO:0036261">
    <property type="term" value="P:7-methylguanosine cap hypermethylation"/>
    <property type="evidence" value="ECO:0007669"/>
    <property type="project" value="InterPro"/>
</dbReference>
<dbReference type="Gene3D" id="3.40.50.150">
    <property type="entry name" value="Vaccinia Virus protein VP39"/>
    <property type="match status" value="1"/>
</dbReference>
<dbReference type="RefSeq" id="WP_313044553.1">
    <property type="nucleotide sequence ID" value="NZ_JACHMB010000001.1"/>
</dbReference>
<organism evidence="3 4">
    <name type="scientific">Nonomuraea jabiensis</name>
    <dbReference type="NCBI Taxonomy" id="882448"/>
    <lineage>
        <taxon>Bacteria</taxon>
        <taxon>Bacillati</taxon>
        <taxon>Actinomycetota</taxon>
        <taxon>Actinomycetes</taxon>
        <taxon>Streptosporangiales</taxon>
        <taxon>Streptosporangiaceae</taxon>
        <taxon>Nonomuraea</taxon>
    </lineage>
</organism>
<reference evidence="3 4" key="1">
    <citation type="submission" date="2020-08" db="EMBL/GenBank/DDBJ databases">
        <title>Sequencing the genomes of 1000 actinobacteria strains.</title>
        <authorList>
            <person name="Klenk H.-P."/>
        </authorList>
    </citation>
    <scope>NUCLEOTIDE SEQUENCE [LARGE SCALE GENOMIC DNA]</scope>
    <source>
        <strain evidence="3 4">DSM 45507</strain>
    </source>
</reference>
<evidence type="ECO:0000313" key="4">
    <source>
        <dbReference type="Proteomes" id="UP000579153"/>
    </source>
</evidence>
<keyword evidence="3" id="KW-0808">Transferase</keyword>
<keyword evidence="4" id="KW-1185">Reference proteome</keyword>
<dbReference type="InterPro" id="IPR041497">
    <property type="entry name" value="Thump-like"/>
</dbReference>
<comment type="caution">
    <text evidence="3">The sequence shown here is derived from an EMBL/GenBank/DDBJ whole genome shotgun (WGS) entry which is preliminary data.</text>
</comment>
<dbReference type="AlphaFoldDB" id="A0A7W9G4P1"/>
<dbReference type="PANTHER" id="PTHR14741:SF32">
    <property type="entry name" value="TRIMETHYLGUANOSINE SYNTHASE"/>
    <property type="match status" value="1"/>
</dbReference>
<dbReference type="PANTHER" id="PTHR14741">
    <property type="entry name" value="S-ADENOSYLMETHIONINE-DEPENDENT METHYLTRANSFERASE RELATED"/>
    <property type="match status" value="1"/>
</dbReference>
<evidence type="ECO:0000313" key="3">
    <source>
        <dbReference type="EMBL" id="MBB5777082.1"/>
    </source>
</evidence>
<accession>A0A7W9G4P1</accession>
<feature type="compositionally biased region" description="Pro residues" evidence="1">
    <location>
        <begin position="161"/>
        <end position="181"/>
    </location>
</feature>
<gene>
    <name evidence="3" type="ORF">HD596_003838</name>
</gene>
<feature type="compositionally biased region" description="Pro residues" evidence="1">
    <location>
        <begin position="189"/>
        <end position="209"/>
    </location>
</feature>
<dbReference type="Proteomes" id="UP000579153">
    <property type="component" value="Unassembled WGS sequence"/>
</dbReference>
<protein>
    <submittedName>
        <fullName evidence="3">SAM-dependent methyltransferase</fullName>
    </submittedName>
</protein>
<feature type="domain" description="THUMP-like" evidence="2">
    <location>
        <begin position="436"/>
        <end position="506"/>
    </location>
</feature>
<dbReference type="InterPro" id="IPR019012">
    <property type="entry name" value="RNA_cap_Gua-N2-MeTrfase"/>
</dbReference>
<evidence type="ECO:0000259" key="2">
    <source>
        <dbReference type="Pfam" id="PF18096"/>
    </source>
</evidence>
<dbReference type="Pfam" id="PF09445">
    <property type="entry name" value="Methyltransf_15"/>
    <property type="match status" value="1"/>
</dbReference>
<keyword evidence="3" id="KW-0489">Methyltransferase</keyword>
<proteinExistence type="predicted"/>
<dbReference type="GO" id="GO:0008168">
    <property type="term" value="F:methyltransferase activity"/>
    <property type="evidence" value="ECO:0007669"/>
    <property type="project" value="UniProtKB-KW"/>
</dbReference>
<sequence length="511" mass="53514">MDLDAFDELLTPRGQRALAEAVELVGTDPVAAATRLRRTYDAALTSAALTQAGLRERARAKFGEDARRMYFTPHGLEQSTRTEVAEHRAHRLTQAHPAPPPHEPAALPHGLAAFPHGPGTSPHRPDVPPHGPDTPPHGLDTPPHGPAAPSLGPHTPSRGPGAPPHGPGTPPHGPGTPPHGPAAPSHGPGTPPHGPGTPPHGPDAPPPPGLGIADIPPHRLRVVDACCGIGGDFLALARAGCTVAAVDTDPLTVAVARANAEALGLGDRVTVSVGDAAEVRPEEYDVLFADPARRTGRGRTFDPMAYSPPWPVVLDLISRASRACVKVAPGIPYEFIPAGAEAEWVSYKGEVKEAALWTGQEGAGRRATLLPGGHTLTATGAEAPVGPAGRYVYEPDGAAIRAHLVGEVSEIVNGRLLDPMIAYITGDDPIDTPWAARYEIEDILPFSGKKLRAALRERQVGNVTIKKRGSAVDIERLRADLRLNGEKSATIILTRILDKPSVIICDTSPPA</sequence>
<name>A0A7W9G4P1_9ACTN</name>
<dbReference type="Pfam" id="PF18096">
    <property type="entry name" value="Thump_like"/>
    <property type="match status" value="1"/>
</dbReference>
<feature type="region of interest" description="Disordered" evidence="1">
    <location>
        <begin position="94"/>
        <end position="215"/>
    </location>
</feature>
<dbReference type="SUPFAM" id="SSF53335">
    <property type="entry name" value="S-adenosyl-L-methionine-dependent methyltransferases"/>
    <property type="match status" value="1"/>
</dbReference>
<dbReference type="InterPro" id="IPR029063">
    <property type="entry name" value="SAM-dependent_MTases_sf"/>
</dbReference>
<feature type="compositionally biased region" description="Low complexity" evidence="1">
    <location>
        <begin position="104"/>
        <end position="113"/>
    </location>
</feature>